<dbReference type="SUPFAM" id="SSF63829">
    <property type="entry name" value="Calcium-dependent phosphotriesterase"/>
    <property type="match status" value="2"/>
</dbReference>
<gene>
    <name evidence="8" type="ORF">C900_00075</name>
</gene>
<keyword evidence="6" id="KW-0472">Membrane</keyword>
<comment type="catalytic activity">
    <reaction evidence="1">
        <text>ATP + protein L-histidine = ADP + protein N-phospho-L-histidine.</text>
        <dbReference type="EC" id="2.7.13.3"/>
    </reaction>
</comment>
<proteinExistence type="predicted"/>
<dbReference type="STRING" id="1237149.C900_00075"/>
<evidence type="ECO:0000259" key="7">
    <source>
        <dbReference type="PROSITE" id="PS50109"/>
    </source>
</evidence>
<dbReference type="EC" id="2.7.13.3" evidence="2"/>
<dbReference type="Proteomes" id="UP000011135">
    <property type="component" value="Unassembled WGS sequence"/>
</dbReference>
<dbReference type="InterPro" id="IPR004358">
    <property type="entry name" value="Sig_transdc_His_kin-like_C"/>
</dbReference>
<dbReference type="InterPro" id="IPR011123">
    <property type="entry name" value="Y_Y_Y"/>
</dbReference>
<dbReference type="SMART" id="SM00387">
    <property type="entry name" value="HATPase_c"/>
    <property type="match status" value="1"/>
</dbReference>
<feature type="transmembrane region" description="Helical" evidence="6">
    <location>
        <begin position="421"/>
        <end position="443"/>
    </location>
</feature>
<keyword evidence="4" id="KW-0808">Transferase</keyword>
<sequence>MVLILNKEAISQSADTIIIRNFNTGNYQATSFNYMGIHARDGNYYFANENGILQYDGSEWLLHNIKNYAGVLSLAETENGILYIGGFNEFGRARKDSTGTFEYTSMRDLLHADSTLSEVWQTIYHKGSAYFQSYERILRWDGDSLHNIPLKNCFLFVAKNKLYASQLHGNFYEITGDSLVFISDKLKFEQDGAMQVLPWSKDKLIIFTSSHGLFLFDDQTNSIEKFDAPVSDFFKKAYMYYGVLWKDSLYICSTWEKGLAFVNKKGEMVKNLTKSDGLSTNFLREPLLDKRGNLWVASNYGITYLQWPKLNEPDTPPATQITKISRGENDLISPYFKENVTVPFESSVTFHYATYGFDKADMKYSYYLEGYSNNWSAWNDDVKKEYTNLSSGDYVFHVKGKLINGMETMPASLSITIPKPWYLSYGFIGLMALLSVAVIYGVIKLRTLQLKRLNKQLESVVNARTAELLAQREQLQNANKDLMTINSELDNFVYRSSHDLVAPLKSLKGLIHLAKIDNPGDTQMHYLQIMNNSVLRLEDFIKSIMDYSVNAKREIILQEVKLDDVINDIVTEIKYFEKAEKVDLKKKYGADFTLKSDSSRLKIILSNLITNSVKYHNYEQPRPYVKVIAHQDDQKTEIAIQDNGQGIPEAYLEKIFDMFFRASESAEGSGLGLYIVKDTADKLGAEIRVESEEGVGTTFTLTIPNHR</sequence>
<dbReference type="RefSeq" id="WP_009577504.1">
    <property type="nucleotide sequence ID" value="NZ_AMZN01000001.1"/>
</dbReference>
<evidence type="ECO:0000256" key="2">
    <source>
        <dbReference type="ARBA" id="ARBA00012438"/>
    </source>
</evidence>
<reference evidence="8 9" key="1">
    <citation type="submission" date="2012-12" db="EMBL/GenBank/DDBJ databases">
        <title>Genome assembly of Fulvivirga imtechensis AK7.</title>
        <authorList>
            <person name="Nupur N."/>
            <person name="Khatri I."/>
            <person name="Kumar R."/>
            <person name="Subramanian S."/>
            <person name="Pinnaka A."/>
        </authorList>
    </citation>
    <scope>NUCLEOTIDE SEQUENCE [LARGE SCALE GENOMIC DNA]</scope>
    <source>
        <strain evidence="8 9">AK7</strain>
    </source>
</reference>
<dbReference type="InterPro" id="IPR013783">
    <property type="entry name" value="Ig-like_fold"/>
</dbReference>
<evidence type="ECO:0000256" key="4">
    <source>
        <dbReference type="ARBA" id="ARBA00022679"/>
    </source>
</evidence>
<dbReference type="InterPro" id="IPR005467">
    <property type="entry name" value="His_kinase_dom"/>
</dbReference>
<dbReference type="PANTHER" id="PTHR43547">
    <property type="entry name" value="TWO-COMPONENT HISTIDINE KINASE"/>
    <property type="match status" value="1"/>
</dbReference>
<evidence type="ECO:0000313" key="8">
    <source>
        <dbReference type="EMBL" id="ELR73911.1"/>
    </source>
</evidence>
<dbReference type="SUPFAM" id="SSF55874">
    <property type="entry name" value="ATPase domain of HSP90 chaperone/DNA topoisomerase II/histidine kinase"/>
    <property type="match status" value="1"/>
</dbReference>
<organism evidence="8 9">
    <name type="scientific">Fulvivirga imtechensis AK7</name>
    <dbReference type="NCBI Taxonomy" id="1237149"/>
    <lineage>
        <taxon>Bacteria</taxon>
        <taxon>Pseudomonadati</taxon>
        <taxon>Bacteroidota</taxon>
        <taxon>Cytophagia</taxon>
        <taxon>Cytophagales</taxon>
        <taxon>Fulvivirgaceae</taxon>
        <taxon>Fulvivirga</taxon>
    </lineage>
</organism>
<dbReference type="Pfam" id="PF02518">
    <property type="entry name" value="HATPase_c"/>
    <property type="match status" value="1"/>
</dbReference>
<dbReference type="SUPFAM" id="SSF47384">
    <property type="entry name" value="Homodimeric domain of signal transducing histidine kinase"/>
    <property type="match status" value="1"/>
</dbReference>
<evidence type="ECO:0000256" key="5">
    <source>
        <dbReference type="ARBA" id="ARBA00022777"/>
    </source>
</evidence>
<dbReference type="InterPro" id="IPR003661">
    <property type="entry name" value="HisK_dim/P_dom"/>
</dbReference>
<keyword evidence="6" id="KW-1133">Transmembrane helix</keyword>
<dbReference type="PANTHER" id="PTHR43547:SF2">
    <property type="entry name" value="HYBRID SIGNAL TRANSDUCTION HISTIDINE KINASE C"/>
    <property type="match status" value="1"/>
</dbReference>
<evidence type="ECO:0000313" key="9">
    <source>
        <dbReference type="Proteomes" id="UP000011135"/>
    </source>
</evidence>
<protein>
    <recommendedName>
        <fullName evidence="2">histidine kinase</fullName>
        <ecNumber evidence="2">2.7.13.3</ecNumber>
    </recommendedName>
</protein>
<dbReference type="FunFam" id="3.30.565.10:FF:000006">
    <property type="entry name" value="Sensor histidine kinase WalK"/>
    <property type="match status" value="1"/>
</dbReference>
<dbReference type="CDD" id="cd00075">
    <property type="entry name" value="HATPase"/>
    <property type="match status" value="1"/>
</dbReference>
<dbReference type="InterPro" id="IPR003594">
    <property type="entry name" value="HATPase_dom"/>
</dbReference>
<accession>L8JXX4</accession>
<keyword evidence="9" id="KW-1185">Reference proteome</keyword>
<evidence type="ECO:0000256" key="6">
    <source>
        <dbReference type="SAM" id="Phobius"/>
    </source>
</evidence>
<keyword evidence="5 8" id="KW-0418">Kinase</keyword>
<dbReference type="Pfam" id="PF07495">
    <property type="entry name" value="Y_Y_Y"/>
    <property type="match status" value="1"/>
</dbReference>
<feature type="domain" description="Histidine kinase" evidence="7">
    <location>
        <begin position="495"/>
        <end position="707"/>
    </location>
</feature>
<dbReference type="CDD" id="cd00082">
    <property type="entry name" value="HisKA"/>
    <property type="match status" value="1"/>
</dbReference>
<dbReference type="GO" id="GO:0000155">
    <property type="term" value="F:phosphorelay sensor kinase activity"/>
    <property type="evidence" value="ECO:0007669"/>
    <property type="project" value="InterPro"/>
</dbReference>
<evidence type="ECO:0000256" key="1">
    <source>
        <dbReference type="ARBA" id="ARBA00000085"/>
    </source>
</evidence>
<dbReference type="EMBL" id="AMZN01000001">
    <property type="protein sequence ID" value="ELR73911.1"/>
    <property type="molecule type" value="Genomic_DNA"/>
</dbReference>
<dbReference type="AlphaFoldDB" id="L8JXX4"/>
<dbReference type="Gene3D" id="3.30.565.10">
    <property type="entry name" value="Histidine kinase-like ATPase, C-terminal domain"/>
    <property type="match status" value="1"/>
</dbReference>
<dbReference type="InterPro" id="IPR036097">
    <property type="entry name" value="HisK_dim/P_sf"/>
</dbReference>
<dbReference type="PRINTS" id="PR00344">
    <property type="entry name" value="BCTRLSENSOR"/>
</dbReference>
<dbReference type="Gene3D" id="1.10.287.130">
    <property type="match status" value="1"/>
</dbReference>
<keyword evidence="3" id="KW-0597">Phosphoprotein</keyword>
<comment type="caution">
    <text evidence="8">The sequence shown here is derived from an EMBL/GenBank/DDBJ whole genome shotgun (WGS) entry which is preliminary data.</text>
</comment>
<dbReference type="eggNOG" id="COG4251">
    <property type="taxonomic scope" value="Bacteria"/>
</dbReference>
<dbReference type="InterPro" id="IPR036890">
    <property type="entry name" value="HATPase_C_sf"/>
</dbReference>
<dbReference type="Gene3D" id="2.60.40.10">
    <property type="entry name" value="Immunoglobulins"/>
    <property type="match status" value="1"/>
</dbReference>
<keyword evidence="6" id="KW-0812">Transmembrane</keyword>
<dbReference type="PROSITE" id="PS50109">
    <property type="entry name" value="HIS_KIN"/>
    <property type="match status" value="1"/>
</dbReference>
<name>L8JXX4_9BACT</name>
<evidence type="ECO:0000256" key="3">
    <source>
        <dbReference type="ARBA" id="ARBA00022553"/>
    </source>
</evidence>